<organism evidence="2 3">
    <name type="scientific">Alicyclobacillus dauci</name>
    <dbReference type="NCBI Taxonomy" id="1475485"/>
    <lineage>
        <taxon>Bacteria</taxon>
        <taxon>Bacillati</taxon>
        <taxon>Bacillota</taxon>
        <taxon>Bacilli</taxon>
        <taxon>Bacillales</taxon>
        <taxon>Alicyclobacillaceae</taxon>
        <taxon>Alicyclobacillus</taxon>
    </lineage>
</organism>
<evidence type="ECO:0000313" key="3">
    <source>
        <dbReference type="Proteomes" id="UP001164803"/>
    </source>
</evidence>
<dbReference type="Proteomes" id="UP001164803">
    <property type="component" value="Chromosome"/>
</dbReference>
<reference evidence="2" key="1">
    <citation type="submission" date="2022-08" db="EMBL/GenBank/DDBJ databases">
        <title>Alicyclobacillus dauci DSM2870, complete genome.</title>
        <authorList>
            <person name="Wang Q."/>
            <person name="Cai R."/>
            <person name="Wang Z."/>
        </authorList>
    </citation>
    <scope>NUCLEOTIDE SEQUENCE</scope>
    <source>
        <strain evidence="2">DSM 28700</strain>
    </source>
</reference>
<evidence type="ECO:0000256" key="1">
    <source>
        <dbReference type="ARBA" id="ARBA00022801"/>
    </source>
</evidence>
<dbReference type="Pfam" id="PF04203">
    <property type="entry name" value="Sortase"/>
    <property type="match status" value="1"/>
</dbReference>
<dbReference type="NCBIfam" id="TIGR01076">
    <property type="entry name" value="sortase_fam"/>
    <property type="match status" value="1"/>
</dbReference>
<dbReference type="EMBL" id="CP104064">
    <property type="protein sequence ID" value="WAH36764.1"/>
    <property type="molecule type" value="Genomic_DNA"/>
</dbReference>
<dbReference type="SUPFAM" id="SSF63817">
    <property type="entry name" value="Sortase"/>
    <property type="match status" value="1"/>
</dbReference>
<gene>
    <name evidence="2" type="ORF">NZD86_21745</name>
</gene>
<accession>A0ABY6Z394</accession>
<dbReference type="InterPro" id="IPR005754">
    <property type="entry name" value="Sortase"/>
</dbReference>
<dbReference type="CDD" id="cd05828">
    <property type="entry name" value="Sortase_D_1"/>
    <property type="match status" value="1"/>
</dbReference>
<dbReference type="Gene3D" id="2.40.260.10">
    <property type="entry name" value="Sortase"/>
    <property type="match status" value="1"/>
</dbReference>
<proteinExistence type="predicted"/>
<keyword evidence="3" id="KW-1185">Reference proteome</keyword>
<sequence length="354" mass="38034">MKSSKIVLFLGLGCLLVGAGVIANLGWFYLNSYTVGKQLLTNVTGTVSTENTTGPVENIPTPKLDGLVGKLHIPALALDAPVVEGTDDKEINVAVGHLATSVMPGEKGTSVLAAHNATWFRHINQLSKGDVITMETKSGTFLFKVSQAKIMHTGDPIYNTSNPSIVLESCYPLDALYLTPYRYLVYANMIQQVGSSNPRASVVSDAIPSITYTAEIPDEIRKQGVTLQTNSLPMGSLHYEGSPSNDFVQSNSPLNAASEFVQLYLAWLHASSSKDSAALASLLKKGVQNNPLYGYPINRLSYQNGFNVTLDVDGTALVHLTATTMIKANATYHVEVNAAVEGNQIHLESVDVHK</sequence>
<protein>
    <submittedName>
        <fullName evidence="2">Class D sortase</fullName>
    </submittedName>
</protein>
<dbReference type="RefSeq" id="WP_268044147.1">
    <property type="nucleotide sequence ID" value="NZ_CP104064.1"/>
</dbReference>
<keyword evidence="1" id="KW-0378">Hydrolase</keyword>
<dbReference type="InterPro" id="IPR041999">
    <property type="entry name" value="Sortase_D_1"/>
</dbReference>
<dbReference type="InterPro" id="IPR023365">
    <property type="entry name" value="Sortase_dom-sf"/>
</dbReference>
<evidence type="ECO:0000313" key="2">
    <source>
        <dbReference type="EMBL" id="WAH36764.1"/>
    </source>
</evidence>
<name>A0ABY6Z394_9BACL</name>